<dbReference type="SUPFAM" id="SSF49401">
    <property type="entry name" value="Bacterial adhesins"/>
    <property type="match status" value="1"/>
</dbReference>
<name>A0A270NIF9_STEMA</name>
<proteinExistence type="inferred from homology"/>
<sequence>MTLMPFRLAFCLCSLLLSATPHAREQCFFKGGESRGRTDLSIRHPDQIPVGQTLHQVGLILTEPLLAACMHNEGDAPKDMRLTLEHEQHAGQVPVRDGYFSQNGQLIGQRVTLAVPGRPIEYLNWAAPLMMEFPGFQAEPGWYIGAQPTVWTEVLPAGTHFLYEAAKLEDRPAPGEMQATSALSMRIFARGNLEHDHGPIGTGSVYLHFKTKPTCAVATPALAVDLGWIDPDLFAQTGQSRVVTRAIELDCSGGDGEVDSEVNVFLHMSDAHDPGSTLNVLSLAPGSTARGIGIQIRQASGIPISFDPSGINKWWVKDAGSGHHEIPLQFLAVRTGPDPVQQGSVGGMARFTLTYY</sequence>
<comment type="caution">
    <text evidence="7">The sequence shown here is derived from an EMBL/GenBank/DDBJ whole genome shotgun (WGS) entry which is preliminary data.</text>
</comment>
<dbReference type="EMBL" id="NJGC01000009">
    <property type="protein sequence ID" value="PAM71807.1"/>
    <property type="molecule type" value="Genomic_DNA"/>
</dbReference>
<dbReference type="Proteomes" id="UP000216433">
    <property type="component" value="Unassembled WGS sequence"/>
</dbReference>
<dbReference type="EMBL" id="NJGC01000149">
    <property type="protein sequence ID" value="PAM64650.1"/>
    <property type="molecule type" value="Genomic_DNA"/>
</dbReference>
<dbReference type="PANTHER" id="PTHR33420:SF14">
    <property type="entry name" value="TYPE 1 FIMBRIN D-MANNOSE SPECIFIC ADHESIN"/>
    <property type="match status" value="1"/>
</dbReference>
<comment type="subcellular location">
    <subcellularLocation>
        <location evidence="1">Fimbrium</location>
    </subcellularLocation>
</comment>
<evidence type="ECO:0000313" key="6">
    <source>
        <dbReference type="EMBL" id="PAM64650.1"/>
    </source>
</evidence>
<dbReference type="InterPro" id="IPR000259">
    <property type="entry name" value="Adhesion_dom_fimbrial"/>
</dbReference>
<evidence type="ECO:0000313" key="8">
    <source>
        <dbReference type="Proteomes" id="UP000216433"/>
    </source>
</evidence>
<evidence type="ECO:0000313" key="7">
    <source>
        <dbReference type="EMBL" id="PAM71807.1"/>
    </source>
</evidence>
<evidence type="ECO:0000259" key="5">
    <source>
        <dbReference type="Pfam" id="PF00419"/>
    </source>
</evidence>
<dbReference type="GO" id="GO:0009289">
    <property type="term" value="C:pilus"/>
    <property type="evidence" value="ECO:0007669"/>
    <property type="project" value="UniProtKB-SubCell"/>
</dbReference>
<gene>
    <name evidence="7" type="ORF">CEK00_09445</name>
    <name evidence="6" type="ORF">CEK00_21765</name>
</gene>
<keyword evidence="4" id="KW-0732">Signal</keyword>
<evidence type="ECO:0000256" key="1">
    <source>
        <dbReference type="ARBA" id="ARBA00004561"/>
    </source>
</evidence>
<feature type="chain" id="PRO_5011916401" description="Fimbrial-type adhesion domain-containing protein" evidence="4">
    <location>
        <begin position="24"/>
        <end position="356"/>
    </location>
</feature>
<dbReference type="InterPro" id="IPR036937">
    <property type="entry name" value="Adhesion_dom_fimbrial_sf"/>
</dbReference>
<dbReference type="InterPro" id="IPR050263">
    <property type="entry name" value="Bact_Fimbrial_Adh_Pro"/>
</dbReference>
<organism evidence="7 8">
    <name type="scientific">Stenotrophomonas maltophilia</name>
    <name type="common">Pseudomonas maltophilia</name>
    <name type="synonym">Xanthomonas maltophilia</name>
    <dbReference type="NCBI Taxonomy" id="40324"/>
    <lineage>
        <taxon>Bacteria</taxon>
        <taxon>Pseudomonadati</taxon>
        <taxon>Pseudomonadota</taxon>
        <taxon>Gammaproteobacteria</taxon>
        <taxon>Lysobacterales</taxon>
        <taxon>Lysobacteraceae</taxon>
        <taxon>Stenotrophomonas</taxon>
        <taxon>Stenotrophomonas maltophilia group</taxon>
    </lineage>
</organism>
<keyword evidence="3" id="KW-0281">Fimbrium</keyword>
<comment type="similarity">
    <text evidence="2">Belongs to the fimbrial protein family.</text>
</comment>
<evidence type="ECO:0000256" key="4">
    <source>
        <dbReference type="SAM" id="SignalP"/>
    </source>
</evidence>
<dbReference type="GO" id="GO:0043709">
    <property type="term" value="P:cell adhesion involved in single-species biofilm formation"/>
    <property type="evidence" value="ECO:0007669"/>
    <property type="project" value="TreeGrafter"/>
</dbReference>
<dbReference type="AlphaFoldDB" id="A0A270NIF9"/>
<accession>A0A270NIF9</accession>
<dbReference type="RefSeq" id="WP_095377845.1">
    <property type="nucleotide sequence ID" value="NZ_NJGC01000009.1"/>
</dbReference>
<dbReference type="InterPro" id="IPR008966">
    <property type="entry name" value="Adhesion_dom_sf"/>
</dbReference>
<keyword evidence="6" id="KW-0614">Plasmid</keyword>
<evidence type="ECO:0000256" key="2">
    <source>
        <dbReference type="ARBA" id="ARBA00006671"/>
    </source>
</evidence>
<feature type="domain" description="Fimbrial-type adhesion" evidence="5">
    <location>
        <begin position="205"/>
        <end position="355"/>
    </location>
</feature>
<dbReference type="Pfam" id="PF00419">
    <property type="entry name" value="Fimbrial"/>
    <property type="match status" value="1"/>
</dbReference>
<dbReference type="Gene3D" id="2.60.40.1090">
    <property type="entry name" value="Fimbrial-type adhesion domain"/>
    <property type="match status" value="1"/>
</dbReference>
<geneLocation type="plasmid" evidence="6">
    <name>unnamed1</name>
</geneLocation>
<reference evidence="7 8" key="1">
    <citation type="submission" date="2017-06" db="EMBL/GenBank/DDBJ databases">
        <title>Genome sequencing and assembly of Stenotrophomonas maltophilia DF07.</title>
        <authorList>
            <person name="Iyer R."/>
        </authorList>
    </citation>
    <scope>NUCLEOTIDE SEQUENCE [LARGE SCALE GENOMIC DNA]</scope>
    <source>
        <strain evidence="7 8">DF07</strain>
        <plasmid evidence="6">unnamed1</plasmid>
    </source>
</reference>
<evidence type="ECO:0000256" key="3">
    <source>
        <dbReference type="ARBA" id="ARBA00023263"/>
    </source>
</evidence>
<protein>
    <recommendedName>
        <fullName evidence="5">Fimbrial-type adhesion domain-containing protein</fullName>
    </recommendedName>
</protein>
<dbReference type="PANTHER" id="PTHR33420">
    <property type="entry name" value="FIMBRIAL SUBUNIT ELFA-RELATED"/>
    <property type="match status" value="1"/>
</dbReference>
<feature type="signal peptide" evidence="4">
    <location>
        <begin position="1"/>
        <end position="23"/>
    </location>
</feature>